<feature type="non-terminal residue" evidence="8">
    <location>
        <position position="1"/>
    </location>
</feature>
<dbReference type="PANTHER" id="PTHR41694">
    <property type="entry name" value="ENDOGENOUS RETROVIRUS GROUP K MEMBER POL PROTEIN"/>
    <property type="match status" value="1"/>
</dbReference>
<organism evidence="8 9">
    <name type="scientific">Cardinalis cardinalis</name>
    <name type="common">Northern cardinal</name>
    <dbReference type="NCBI Taxonomy" id="98964"/>
    <lineage>
        <taxon>Eukaryota</taxon>
        <taxon>Metazoa</taxon>
        <taxon>Chordata</taxon>
        <taxon>Craniata</taxon>
        <taxon>Vertebrata</taxon>
        <taxon>Euteleostomi</taxon>
        <taxon>Archelosauria</taxon>
        <taxon>Archosauria</taxon>
        <taxon>Dinosauria</taxon>
        <taxon>Saurischia</taxon>
        <taxon>Theropoda</taxon>
        <taxon>Coelurosauria</taxon>
        <taxon>Aves</taxon>
        <taxon>Neognathae</taxon>
        <taxon>Neoaves</taxon>
        <taxon>Telluraves</taxon>
        <taxon>Australaves</taxon>
        <taxon>Passeriformes</taxon>
        <taxon>Cardinalidae</taxon>
        <taxon>Cardinalis</taxon>
    </lineage>
</organism>
<evidence type="ECO:0000256" key="4">
    <source>
        <dbReference type="ARBA" id="ARBA00022759"/>
    </source>
</evidence>
<keyword evidence="6" id="KW-0695">RNA-directed DNA polymerase</keyword>
<dbReference type="Proteomes" id="UP000583740">
    <property type="component" value="Unassembled WGS sequence"/>
</dbReference>
<evidence type="ECO:0000256" key="5">
    <source>
        <dbReference type="ARBA" id="ARBA00022801"/>
    </source>
</evidence>
<proteinExistence type="predicted"/>
<evidence type="ECO:0000256" key="1">
    <source>
        <dbReference type="ARBA" id="ARBA00022679"/>
    </source>
</evidence>
<keyword evidence="3" id="KW-0540">Nuclease</keyword>
<keyword evidence="9" id="KW-1185">Reference proteome</keyword>
<dbReference type="PROSITE" id="PS50879">
    <property type="entry name" value="RNASE_H_1"/>
    <property type="match status" value="1"/>
</dbReference>
<dbReference type="Pfam" id="PF00075">
    <property type="entry name" value="RNase_H"/>
    <property type="match status" value="1"/>
</dbReference>
<evidence type="ECO:0000313" key="8">
    <source>
        <dbReference type="EMBL" id="NWT29907.1"/>
    </source>
</evidence>
<dbReference type="InterPro" id="IPR012337">
    <property type="entry name" value="RNaseH-like_sf"/>
</dbReference>
<feature type="non-terminal residue" evidence="8">
    <location>
        <position position="108"/>
    </location>
</feature>
<evidence type="ECO:0000256" key="2">
    <source>
        <dbReference type="ARBA" id="ARBA00022695"/>
    </source>
</evidence>
<keyword evidence="4" id="KW-0255">Endonuclease</keyword>
<gene>
    <name evidence="8" type="primary">Ervk19_1</name>
    <name evidence="8" type="ORF">CARCAR_R15521</name>
</gene>
<dbReference type="GO" id="GO:0035613">
    <property type="term" value="F:RNA stem-loop binding"/>
    <property type="evidence" value="ECO:0007669"/>
    <property type="project" value="TreeGrafter"/>
</dbReference>
<reference evidence="8 9" key="1">
    <citation type="submission" date="2019-09" db="EMBL/GenBank/DDBJ databases">
        <title>Bird 10,000 Genomes (B10K) Project - Family phase.</title>
        <authorList>
            <person name="Zhang G."/>
        </authorList>
    </citation>
    <scope>NUCLEOTIDE SEQUENCE [LARGE SCALE GENOMIC DNA]</scope>
    <source>
        <strain evidence="8">B10K-DU-001-69</strain>
        <tissue evidence="8">Muscle</tissue>
    </source>
</reference>
<evidence type="ECO:0000313" key="9">
    <source>
        <dbReference type="Proteomes" id="UP000583740"/>
    </source>
</evidence>
<accession>A0A7K5MIF2</accession>
<dbReference type="AlphaFoldDB" id="A0A7K5MIF2"/>
<evidence type="ECO:0000259" key="7">
    <source>
        <dbReference type="PROSITE" id="PS50879"/>
    </source>
</evidence>
<dbReference type="GO" id="GO:0004523">
    <property type="term" value="F:RNA-DNA hybrid ribonuclease activity"/>
    <property type="evidence" value="ECO:0007669"/>
    <property type="project" value="InterPro"/>
</dbReference>
<evidence type="ECO:0000256" key="3">
    <source>
        <dbReference type="ARBA" id="ARBA00022722"/>
    </source>
</evidence>
<sequence>QWGWIQCPKRSQKPLSDAITAYTDVGRKSRTAAVTWQKEGQWHHQILQASESDTLRTMELLAVVWAMMHFSGPLNVVTDSLYVTGVCEQIEDASIKVIHNRRLHELFI</sequence>
<dbReference type="Gene3D" id="3.30.420.10">
    <property type="entry name" value="Ribonuclease H-like superfamily/Ribonuclease H"/>
    <property type="match status" value="1"/>
</dbReference>
<keyword evidence="5" id="KW-0378">Hydrolase</keyword>
<protein>
    <submittedName>
        <fullName evidence="8">POK19 protein</fullName>
    </submittedName>
</protein>
<keyword evidence="1" id="KW-0808">Transferase</keyword>
<dbReference type="InterPro" id="IPR036397">
    <property type="entry name" value="RNaseH_sf"/>
</dbReference>
<feature type="domain" description="RNase H type-1" evidence="7">
    <location>
        <begin position="15"/>
        <end position="108"/>
    </location>
</feature>
<dbReference type="InterPro" id="IPR002156">
    <property type="entry name" value="RNaseH_domain"/>
</dbReference>
<evidence type="ECO:0000256" key="6">
    <source>
        <dbReference type="ARBA" id="ARBA00022918"/>
    </source>
</evidence>
<dbReference type="GO" id="GO:0003964">
    <property type="term" value="F:RNA-directed DNA polymerase activity"/>
    <property type="evidence" value="ECO:0007669"/>
    <property type="project" value="UniProtKB-KW"/>
</dbReference>
<comment type="caution">
    <text evidence="8">The sequence shown here is derived from an EMBL/GenBank/DDBJ whole genome shotgun (WGS) entry which is preliminary data.</text>
</comment>
<dbReference type="SUPFAM" id="SSF53098">
    <property type="entry name" value="Ribonuclease H-like"/>
    <property type="match status" value="1"/>
</dbReference>
<keyword evidence="2" id="KW-0548">Nucleotidyltransferase</keyword>
<dbReference type="EMBL" id="VYXE01014451">
    <property type="protein sequence ID" value="NWT29907.1"/>
    <property type="molecule type" value="Genomic_DNA"/>
</dbReference>
<name>A0A7K5MIF2_CARCD</name>
<dbReference type="PANTHER" id="PTHR41694:SF3">
    <property type="entry name" value="RNA-DIRECTED DNA POLYMERASE-RELATED"/>
    <property type="match status" value="1"/>
</dbReference>